<reference evidence="3" key="1">
    <citation type="journal article" date="2020" name="Nature">
        <title>Giant virus diversity and host interactions through global metagenomics.</title>
        <authorList>
            <person name="Schulz F."/>
            <person name="Roux S."/>
            <person name="Paez-Espino D."/>
            <person name="Jungbluth S."/>
            <person name="Walsh D.A."/>
            <person name="Denef V.J."/>
            <person name="McMahon K.D."/>
            <person name="Konstantinidis K.T."/>
            <person name="Eloe-Fadrosh E.A."/>
            <person name="Kyrpides N.C."/>
            <person name="Woyke T."/>
        </authorList>
    </citation>
    <scope>NUCLEOTIDE SEQUENCE</scope>
    <source>
        <strain evidence="3">GVMAG-M-3300018868-6</strain>
    </source>
</reference>
<proteinExistence type="predicted"/>
<dbReference type="GO" id="GO:0000712">
    <property type="term" value="P:resolution of meiotic recombination intermediates"/>
    <property type="evidence" value="ECO:0007669"/>
    <property type="project" value="TreeGrafter"/>
</dbReference>
<dbReference type="Pfam" id="PF02732">
    <property type="entry name" value="ERCC4"/>
    <property type="match status" value="1"/>
</dbReference>
<keyword evidence="1" id="KW-0378">Hydrolase</keyword>
<dbReference type="InterPro" id="IPR011335">
    <property type="entry name" value="Restrct_endonuc-II-like"/>
</dbReference>
<dbReference type="EMBL" id="MN739257">
    <property type="protein sequence ID" value="QHS95766.1"/>
    <property type="molecule type" value="Genomic_DNA"/>
</dbReference>
<sequence>MNIIVDNREKGLVKLLNAYKFMNEFDHINIQIEQLPIGDIIIKDRDGGEERIVFERKHVSDLASSIVDGRYKEQSYRLDGSCHLANHNIIYIVEGSITSLNPKFTKVKPAAIYSAICSLQYFKGFSVMKTTNMEETCEYILRMADKIYREKHIVAYYANKGQESTHQQAQAQEYCDVVKRIKKDNITPENIGIIMLSQVPGVSSAVAKALLDGGNKTLFEFVGECRTNHVFLSEFTYEQGGKQKKLSRTAIEGIDKYLLREKEVIICVNDETDEKLNDL</sequence>
<dbReference type="GO" id="GO:0008821">
    <property type="term" value="F:crossover junction DNA endonuclease activity"/>
    <property type="evidence" value="ECO:0007669"/>
    <property type="project" value="InterPro"/>
</dbReference>
<dbReference type="InterPro" id="IPR047416">
    <property type="entry name" value="XPF_nuclease_Mus81"/>
</dbReference>
<dbReference type="GO" id="GO:0006308">
    <property type="term" value="P:DNA catabolic process"/>
    <property type="evidence" value="ECO:0007669"/>
    <property type="project" value="InterPro"/>
</dbReference>
<dbReference type="GO" id="GO:0031573">
    <property type="term" value="P:mitotic intra-S DNA damage checkpoint signaling"/>
    <property type="evidence" value="ECO:0007669"/>
    <property type="project" value="TreeGrafter"/>
</dbReference>
<accession>A0A6C0BU44</accession>
<dbReference type="Gene3D" id="3.40.50.10130">
    <property type="match status" value="1"/>
</dbReference>
<evidence type="ECO:0000259" key="2">
    <source>
        <dbReference type="SMART" id="SM00891"/>
    </source>
</evidence>
<dbReference type="SUPFAM" id="SSF52980">
    <property type="entry name" value="Restriction endonuclease-like"/>
    <property type="match status" value="1"/>
</dbReference>
<feature type="domain" description="ERCC4" evidence="2">
    <location>
        <begin position="2"/>
        <end position="97"/>
    </location>
</feature>
<name>A0A6C0BU44_9ZZZZ</name>
<organism evidence="3">
    <name type="scientific">viral metagenome</name>
    <dbReference type="NCBI Taxonomy" id="1070528"/>
    <lineage>
        <taxon>unclassified sequences</taxon>
        <taxon>metagenomes</taxon>
        <taxon>organismal metagenomes</taxon>
    </lineage>
</organism>
<dbReference type="AlphaFoldDB" id="A0A6C0BU44"/>
<dbReference type="GO" id="GO:0048476">
    <property type="term" value="C:Holliday junction resolvase complex"/>
    <property type="evidence" value="ECO:0007669"/>
    <property type="project" value="TreeGrafter"/>
</dbReference>
<evidence type="ECO:0000313" key="3">
    <source>
        <dbReference type="EMBL" id="QHS95766.1"/>
    </source>
</evidence>
<dbReference type="GO" id="GO:0048257">
    <property type="term" value="F:3'-flap endonuclease activity"/>
    <property type="evidence" value="ECO:0007669"/>
    <property type="project" value="TreeGrafter"/>
</dbReference>
<evidence type="ECO:0000256" key="1">
    <source>
        <dbReference type="ARBA" id="ARBA00022801"/>
    </source>
</evidence>
<dbReference type="SMART" id="SM00891">
    <property type="entry name" value="ERCC4"/>
    <property type="match status" value="1"/>
</dbReference>
<dbReference type="GO" id="GO:0003677">
    <property type="term" value="F:DNA binding"/>
    <property type="evidence" value="ECO:0007669"/>
    <property type="project" value="InterPro"/>
</dbReference>
<dbReference type="PANTHER" id="PTHR13451">
    <property type="entry name" value="CLASS II CROSSOVER JUNCTION ENDONUCLEASE MUS81"/>
    <property type="match status" value="1"/>
</dbReference>
<protein>
    <recommendedName>
        <fullName evidence="2">ERCC4 domain-containing protein</fullName>
    </recommendedName>
</protein>
<dbReference type="PANTHER" id="PTHR13451:SF0">
    <property type="entry name" value="CROSSOVER JUNCTION ENDONUCLEASE MUS81"/>
    <property type="match status" value="1"/>
</dbReference>
<dbReference type="InterPro" id="IPR006166">
    <property type="entry name" value="ERCC4_domain"/>
</dbReference>
<dbReference type="GO" id="GO:0000727">
    <property type="term" value="P:double-strand break repair via break-induced replication"/>
    <property type="evidence" value="ECO:0007669"/>
    <property type="project" value="TreeGrafter"/>
</dbReference>
<dbReference type="InterPro" id="IPR033309">
    <property type="entry name" value="Mus81"/>
</dbReference>
<dbReference type="GO" id="GO:0005634">
    <property type="term" value="C:nucleus"/>
    <property type="evidence" value="ECO:0007669"/>
    <property type="project" value="TreeGrafter"/>
</dbReference>
<dbReference type="CDD" id="cd20074">
    <property type="entry name" value="XPF_nuclease_Mus81"/>
    <property type="match status" value="1"/>
</dbReference>